<feature type="region of interest" description="Disordered" evidence="5">
    <location>
        <begin position="153"/>
        <end position="176"/>
    </location>
</feature>
<evidence type="ECO:0000313" key="8">
    <source>
        <dbReference type="EMBL" id="CAH1397085.1"/>
    </source>
</evidence>
<dbReference type="Gene3D" id="3.20.20.80">
    <property type="entry name" value="Glycosidases"/>
    <property type="match status" value="1"/>
</dbReference>
<dbReference type="InterPro" id="IPR038901">
    <property type="entry name" value="HEXDC-like"/>
</dbReference>
<evidence type="ECO:0000256" key="4">
    <source>
        <dbReference type="ARBA" id="ARBA00022801"/>
    </source>
</evidence>
<dbReference type="PANTHER" id="PTHR21040:SF8">
    <property type="entry name" value="BCDNA.GH04120"/>
    <property type="match status" value="1"/>
</dbReference>
<dbReference type="GO" id="GO:0004563">
    <property type="term" value="F:beta-N-acetylhexosaminidase activity"/>
    <property type="evidence" value="ECO:0007669"/>
    <property type="project" value="UniProtKB-EC"/>
</dbReference>
<dbReference type="CDD" id="cd06565">
    <property type="entry name" value="GH20_GcnA-like"/>
    <property type="match status" value="1"/>
</dbReference>
<keyword evidence="6" id="KW-0812">Transmembrane</keyword>
<evidence type="ECO:0000313" key="9">
    <source>
        <dbReference type="Proteomes" id="UP001152798"/>
    </source>
</evidence>
<feature type="domain" description="Glycoside hydrolase family 20 catalytic" evidence="7">
    <location>
        <begin position="283"/>
        <end position="444"/>
    </location>
</feature>
<keyword evidence="6" id="KW-1133">Transmembrane helix</keyword>
<evidence type="ECO:0000256" key="5">
    <source>
        <dbReference type="SAM" id="MobiDB-lite"/>
    </source>
</evidence>
<evidence type="ECO:0000256" key="6">
    <source>
        <dbReference type="SAM" id="Phobius"/>
    </source>
</evidence>
<keyword evidence="4" id="KW-0378">Hydrolase</keyword>
<dbReference type="EMBL" id="OV725079">
    <property type="protein sequence ID" value="CAH1397085.1"/>
    <property type="molecule type" value="Genomic_DNA"/>
</dbReference>
<dbReference type="GO" id="GO:0005975">
    <property type="term" value="P:carbohydrate metabolic process"/>
    <property type="evidence" value="ECO:0007669"/>
    <property type="project" value="InterPro"/>
</dbReference>
<evidence type="ECO:0000256" key="1">
    <source>
        <dbReference type="ARBA" id="ARBA00001231"/>
    </source>
</evidence>
<evidence type="ECO:0000256" key="2">
    <source>
        <dbReference type="ARBA" id="ARBA00006285"/>
    </source>
</evidence>
<proteinExistence type="inferred from homology"/>
<dbReference type="SUPFAM" id="SSF51445">
    <property type="entry name" value="(Trans)glycosidases"/>
    <property type="match status" value="1"/>
</dbReference>
<evidence type="ECO:0000259" key="7">
    <source>
        <dbReference type="Pfam" id="PF00728"/>
    </source>
</evidence>
<keyword evidence="6" id="KW-0472">Membrane</keyword>
<organism evidence="8 9">
    <name type="scientific">Nezara viridula</name>
    <name type="common">Southern green stink bug</name>
    <name type="synonym">Cimex viridulus</name>
    <dbReference type="NCBI Taxonomy" id="85310"/>
    <lineage>
        <taxon>Eukaryota</taxon>
        <taxon>Metazoa</taxon>
        <taxon>Ecdysozoa</taxon>
        <taxon>Arthropoda</taxon>
        <taxon>Hexapoda</taxon>
        <taxon>Insecta</taxon>
        <taxon>Pterygota</taxon>
        <taxon>Neoptera</taxon>
        <taxon>Paraneoptera</taxon>
        <taxon>Hemiptera</taxon>
        <taxon>Heteroptera</taxon>
        <taxon>Panheteroptera</taxon>
        <taxon>Pentatomomorpha</taxon>
        <taxon>Pentatomoidea</taxon>
        <taxon>Pentatomidae</taxon>
        <taxon>Pentatominae</taxon>
        <taxon>Nezara</taxon>
    </lineage>
</organism>
<dbReference type="Proteomes" id="UP001152798">
    <property type="component" value="Chromosome 3"/>
</dbReference>
<feature type="transmembrane region" description="Helical" evidence="6">
    <location>
        <begin position="32"/>
        <end position="51"/>
    </location>
</feature>
<dbReference type="InterPro" id="IPR015883">
    <property type="entry name" value="Glyco_hydro_20_cat"/>
</dbReference>
<name>A0A9P0H7Y4_NEZVI</name>
<dbReference type="OrthoDB" id="10023921at2759"/>
<evidence type="ECO:0000256" key="3">
    <source>
        <dbReference type="ARBA" id="ARBA00012663"/>
    </source>
</evidence>
<dbReference type="Pfam" id="PF00728">
    <property type="entry name" value="Glyco_hydro_20"/>
    <property type="match status" value="1"/>
</dbReference>
<reference evidence="8" key="1">
    <citation type="submission" date="2022-01" db="EMBL/GenBank/DDBJ databases">
        <authorList>
            <person name="King R."/>
        </authorList>
    </citation>
    <scope>NUCLEOTIDE SEQUENCE</scope>
</reference>
<protein>
    <recommendedName>
        <fullName evidence="3">beta-N-acetylhexosaminidase</fullName>
        <ecNumber evidence="3">3.2.1.52</ecNumber>
    </recommendedName>
</protein>
<keyword evidence="9" id="KW-1185">Reference proteome</keyword>
<comment type="similarity">
    <text evidence="2">Belongs to the glycosyl hydrolase 20 family.</text>
</comment>
<dbReference type="InterPro" id="IPR017853">
    <property type="entry name" value="GH"/>
</dbReference>
<accession>A0A9P0H7Y4</accession>
<dbReference type="AlphaFoldDB" id="A0A9P0H7Y4"/>
<gene>
    <name evidence="8" type="ORF">NEZAVI_LOCUS7008</name>
</gene>
<dbReference type="EC" id="3.2.1.52" evidence="3"/>
<comment type="catalytic activity">
    <reaction evidence="1">
        <text>Hydrolysis of terminal non-reducing N-acetyl-D-hexosamine residues in N-acetyl-beta-D-hexosaminides.</text>
        <dbReference type="EC" id="3.2.1.52"/>
    </reaction>
</comment>
<dbReference type="PANTHER" id="PTHR21040">
    <property type="entry name" value="BCDNA.GH04120"/>
    <property type="match status" value="1"/>
</dbReference>
<sequence length="704" mass="82429">MGKFINTPSVRFRRIWQGRNREVGRSTMVRGLRVKVIIVFGVTLIVFLWLISMQSIESWRQTNLKQVGLHELPSVESPYIDPTFPKKNQDRGRENNNCIRKSEYRSNILLPRGKEIIDYAGLDQEPIYLEEGWHEPKDELAKHFLVTYVGPREENDYDMTDPTPNPKNKKPKPNWQGWLERLSGKNLSGDDSDLEKIKDMRFLQLDGELMSHAELKRRYPNFQFRGFTEDTLRVFHLDLKGAPPTLEYLRRLLPLLATYGCDTILIEYEDMFPYWDALVNISARNAYKRQDIRKLLSWTHDLGMQVIPLVQTFGHMEHVLKLNDWKHLRELPDFPSDLCPSNSGSIQLIEEMITQVVMMHPGIKYIHIGGDEVIHVGACRSCSRTNPWILYSKHITEVAQMIRRKYPEMTPIIWDDMMRQWNPEFLTNNPLKNVVEVMVWDYVDVNNLITPMLWHWYTNAFKRIWVASAFKGADLSTADFPNLEVRYRNTKAWLKKIDDAKIPIAGFVLTGWSRYDHFAVLCELLPPSVPSLLLNMISISKKHVSSSDEKKLSVWKEALKCPSSSFTLESLKEDQNILTKCDYPGAEVYGIVLHYLILKAKTDTLYDTMTKNKAWLTPYNVNHNFSNIWRIVQDYTYMKTYTLLLDIRKFNRLSKTVLEKYFDTYTANEWLEQKISPLDKKLQTLGDSVEKLLNISIWPRRPIP</sequence>